<dbReference type="Proteomes" id="UP000509579">
    <property type="component" value="Chromosome"/>
</dbReference>
<proteinExistence type="predicted"/>
<evidence type="ECO:0000313" key="2">
    <source>
        <dbReference type="EMBL" id="QKV53448.1"/>
    </source>
</evidence>
<dbReference type="KEGG" id="aant:HUK68_11415"/>
<dbReference type="AlphaFoldDB" id="A0A6N1X3G9"/>
<organism evidence="2 3">
    <name type="scientific">Comamonas antarctica</name>
    <dbReference type="NCBI Taxonomy" id="2743470"/>
    <lineage>
        <taxon>Bacteria</taxon>
        <taxon>Pseudomonadati</taxon>
        <taxon>Pseudomonadota</taxon>
        <taxon>Betaproteobacteria</taxon>
        <taxon>Burkholderiales</taxon>
        <taxon>Comamonadaceae</taxon>
        <taxon>Comamonas</taxon>
    </lineage>
</organism>
<feature type="region of interest" description="Disordered" evidence="1">
    <location>
        <begin position="182"/>
        <end position="222"/>
    </location>
</feature>
<dbReference type="EMBL" id="CP054840">
    <property type="protein sequence ID" value="QKV53448.1"/>
    <property type="molecule type" value="Genomic_DNA"/>
</dbReference>
<evidence type="ECO:0000256" key="1">
    <source>
        <dbReference type="SAM" id="MobiDB-lite"/>
    </source>
</evidence>
<feature type="compositionally biased region" description="Basic and acidic residues" evidence="1">
    <location>
        <begin position="213"/>
        <end position="222"/>
    </location>
</feature>
<dbReference type="RefSeq" id="WP_175504254.1">
    <property type="nucleotide sequence ID" value="NZ_CP054840.1"/>
</dbReference>
<reference evidence="2 3" key="1">
    <citation type="submission" date="2020-06" db="EMBL/GenBank/DDBJ databases">
        <title>Acidovorax antarctica sp. nov., isolated from Corinth ice sheet soil, Antarctic Fields Peninsula.</title>
        <authorList>
            <person name="Xu Q."/>
            <person name="Peng F."/>
        </authorList>
    </citation>
    <scope>NUCLEOTIDE SEQUENCE [LARGE SCALE GENOMIC DNA]</scope>
    <source>
        <strain evidence="2 3">16-35-5</strain>
    </source>
</reference>
<name>A0A6N1X3G9_9BURK</name>
<keyword evidence="3" id="KW-1185">Reference proteome</keyword>
<feature type="compositionally biased region" description="Low complexity" evidence="1">
    <location>
        <begin position="184"/>
        <end position="199"/>
    </location>
</feature>
<sequence>MIRKSPHPPAGPALQSQEPRITLSQQLSASLRHLKQRITLLPEPYACCMLFFTVAAQGSPDSVFFVRRTTLEAAWREGSTRVRQWAWMRQLAAVELRIDWPDEILVIGNRLPGLLPWGAASAWALADDDLEHAEFLPPTALPGASHAATGGQGGTDACAPPLRGLAEVNLLLRLQGLHVDRNGLQTPLPTAPAPQRAPASSPPRPPAPLHLQPDQHRHGAGCDRRCVPEALLLAQRQAANPALALAEMLEAIERALACLEQHMHGRQGPPDPADVEQAMGLLVFTRHIAGRNADVPLAALLSRMERLTTHLAVYAKGEISGTRT</sequence>
<gene>
    <name evidence="2" type="ORF">HUK68_11415</name>
</gene>
<evidence type="ECO:0000313" key="3">
    <source>
        <dbReference type="Proteomes" id="UP000509579"/>
    </source>
</evidence>
<accession>A0A6N1X3G9</accession>
<protein>
    <submittedName>
        <fullName evidence="2">Uncharacterized protein</fullName>
    </submittedName>
</protein>